<dbReference type="EMBL" id="CP014145">
    <property type="protein sequence ID" value="AMB58229.1"/>
    <property type="molecule type" value="Genomic_DNA"/>
</dbReference>
<evidence type="ECO:0000256" key="3">
    <source>
        <dbReference type="PROSITE-ProRule" id="PRU01248"/>
    </source>
</evidence>
<evidence type="ECO:0000259" key="4">
    <source>
        <dbReference type="PROSITE" id="PS51898"/>
    </source>
</evidence>
<dbReference type="Pfam" id="PF00589">
    <property type="entry name" value="Phage_integrase"/>
    <property type="match status" value="1"/>
</dbReference>
<feature type="domain" description="Tyr recombinase" evidence="4">
    <location>
        <begin position="99"/>
        <end position="267"/>
    </location>
</feature>
<dbReference type="GO" id="GO:0003677">
    <property type="term" value="F:DNA binding"/>
    <property type="evidence" value="ECO:0007669"/>
    <property type="project" value="UniProtKB-UniRule"/>
</dbReference>
<keyword evidence="2" id="KW-0233">DNA recombination</keyword>
<reference evidence="7" key="2">
    <citation type="submission" date="2016-01" db="EMBL/GenBank/DDBJ databases">
        <title>First complete genome sequence of a species in the genus Microterricola, an extremophilic cold active enzyme producing strain ERGS5:02 isolated from Sikkim Himalaya.</title>
        <authorList>
            <person name="Kumar R."/>
            <person name="Singh D."/>
            <person name="Swarnkar M.K."/>
        </authorList>
    </citation>
    <scope>NUCLEOTIDE SEQUENCE [LARGE SCALE GENOMIC DNA]</scope>
    <source>
        <strain evidence="7">ERGS5:02</strain>
    </source>
</reference>
<dbReference type="SUPFAM" id="SSF56349">
    <property type="entry name" value="DNA breaking-rejoining enzymes"/>
    <property type="match status" value="1"/>
</dbReference>
<evidence type="ECO:0000256" key="2">
    <source>
        <dbReference type="ARBA" id="ARBA00023172"/>
    </source>
</evidence>
<accession>A0A0Y0MYT3</accession>
<evidence type="ECO:0000313" key="6">
    <source>
        <dbReference type="EMBL" id="AMB58229.1"/>
    </source>
</evidence>
<dbReference type="InterPro" id="IPR044068">
    <property type="entry name" value="CB"/>
</dbReference>
<organism evidence="6 7">
    <name type="scientific">Microterricola viridarii</name>
    <dbReference type="NCBI Taxonomy" id="412690"/>
    <lineage>
        <taxon>Bacteria</taxon>
        <taxon>Bacillati</taxon>
        <taxon>Actinomycetota</taxon>
        <taxon>Actinomycetes</taxon>
        <taxon>Micrococcales</taxon>
        <taxon>Microbacteriaceae</taxon>
        <taxon>Microterricola</taxon>
    </lineage>
</organism>
<keyword evidence="7" id="KW-1185">Reference proteome</keyword>
<dbReference type="OrthoDB" id="1822491at2"/>
<name>A0A0Y0MYT3_9MICO</name>
<dbReference type="Gene3D" id="1.10.443.10">
    <property type="entry name" value="Intergrase catalytic core"/>
    <property type="match status" value="1"/>
</dbReference>
<dbReference type="InterPro" id="IPR011010">
    <property type="entry name" value="DNA_brk_join_enz"/>
</dbReference>
<reference evidence="6 7" key="1">
    <citation type="journal article" date="2016" name="J. Biotechnol.">
        <title>First complete genome sequence of a species in the genus Microterricola, an extremophilic cold active enzyme producing bacterial strain ERGS5:02 isolated from Sikkim Himalaya.</title>
        <authorList>
            <person name="Himanshu"/>
            <person name="Swarnkar M.K."/>
            <person name="Singh D."/>
            <person name="Kumar R."/>
        </authorList>
    </citation>
    <scope>NUCLEOTIDE SEQUENCE [LARGE SCALE GENOMIC DNA]</scope>
    <source>
        <strain evidence="6 7">ERGS5:02</strain>
    </source>
</reference>
<dbReference type="PROSITE" id="PS51898">
    <property type="entry name" value="TYR_RECOMBINASE"/>
    <property type="match status" value="1"/>
</dbReference>
<dbReference type="PROSITE" id="PS51900">
    <property type="entry name" value="CB"/>
    <property type="match status" value="1"/>
</dbReference>
<dbReference type="GO" id="GO:0006310">
    <property type="term" value="P:DNA recombination"/>
    <property type="evidence" value="ECO:0007669"/>
    <property type="project" value="UniProtKB-KW"/>
</dbReference>
<dbReference type="InterPro" id="IPR050090">
    <property type="entry name" value="Tyrosine_recombinase_XerCD"/>
</dbReference>
<dbReference type="Proteomes" id="UP000058305">
    <property type="component" value="Chromosome"/>
</dbReference>
<dbReference type="RefSeq" id="WP_067226923.1">
    <property type="nucleotide sequence ID" value="NZ_CP014145.1"/>
</dbReference>
<feature type="domain" description="Core-binding (CB)" evidence="5">
    <location>
        <begin position="1"/>
        <end position="78"/>
    </location>
</feature>
<keyword evidence="1 3" id="KW-0238">DNA-binding</keyword>
<evidence type="ECO:0000256" key="1">
    <source>
        <dbReference type="ARBA" id="ARBA00023125"/>
    </source>
</evidence>
<gene>
    <name evidence="6" type="ORF">AWU67_04495</name>
</gene>
<dbReference type="InterPro" id="IPR002104">
    <property type="entry name" value="Integrase_catalytic"/>
</dbReference>
<dbReference type="PANTHER" id="PTHR30349">
    <property type="entry name" value="PHAGE INTEGRASE-RELATED"/>
    <property type="match status" value="1"/>
</dbReference>
<proteinExistence type="predicted"/>
<evidence type="ECO:0000259" key="5">
    <source>
        <dbReference type="PROSITE" id="PS51900"/>
    </source>
</evidence>
<sequence length="284" mass="32006">MIDADYIRYYAQYQAAQGCSAATIREREILVRALLARTERTLDTITRHDLIGDLGRPLAAKTKQNYKSFFHTFFTWMQDEGFRADNPGARLPRVRVPKQDPNPLRTADIEQLLHSGIYGKTRLYVLLYAYQGFRCVEIAAVAGETVDWRRKRILSKDGKGGREVWRPIHPLVWDEIQKYPRAGVFFPSPTNAGHVGRKNVSNVLSKALKRAGIVGHRPHQLRVWQGTALLEGGVPTTTAAALLRHSDLQSIAAYQLVSERLLEEAQNVLPLVKVPTSSGRRRAA</sequence>
<dbReference type="GO" id="GO:0015074">
    <property type="term" value="P:DNA integration"/>
    <property type="evidence" value="ECO:0007669"/>
    <property type="project" value="InterPro"/>
</dbReference>
<dbReference type="KEGG" id="mvd:AWU67_04495"/>
<protein>
    <recommendedName>
        <fullName evidence="8">Site-specific recombinase XerD</fullName>
    </recommendedName>
</protein>
<dbReference type="PANTHER" id="PTHR30349:SF64">
    <property type="entry name" value="PROPHAGE INTEGRASE INTD-RELATED"/>
    <property type="match status" value="1"/>
</dbReference>
<evidence type="ECO:0000313" key="7">
    <source>
        <dbReference type="Proteomes" id="UP000058305"/>
    </source>
</evidence>
<dbReference type="AlphaFoldDB" id="A0A0Y0MYT3"/>
<evidence type="ECO:0008006" key="8">
    <source>
        <dbReference type="Google" id="ProtNLM"/>
    </source>
</evidence>
<dbReference type="InterPro" id="IPR013762">
    <property type="entry name" value="Integrase-like_cat_sf"/>
</dbReference>